<sequence length="448" mass="50307">MHTEFYLPRTLCFGKTTYKEAELLASCHYIIVLAEPGGGKTWLLDSLARQLQTRRITASVFRHKSFDSVNVPIVIDAFDEIAKVDPSGIYQLLAKASDSQPSTIVLSSRSSEWDEACTKQFSEFFGCEPLVVHMTPFNEAEQQLLFENHVSGEDFKLFQSEVARFELDPLLPNPQFLRMFADAYIESGRQFINKSSIFELAVDRLAKESNPDVSSKKDLPFEKKVEFAEEVFAKLLLSGAEGVSSSDINSERLYPRLKSLIADTSPIESILATRLFRPGDKTDQHTPVHKIVAEYCAAKYLTKRLTTSTNRLSLSLCLSIIAPNATVRDELRGLVGWLAALGNQSIQEAVIDLDPYAVLANGDPSRLLASTKRRLLQQLQKVAEQDPYFRRSDIWRTFSAAGFFTEDVVVELNKLLNKNEEHGHLRGLLLELLEGSNDLPPRLDTTLS</sequence>
<dbReference type="InterPro" id="IPR027417">
    <property type="entry name" value="P-loop_NTPase"/>
</dbReference>
<dbReference type="Proteomes" id="UP001293169">
    <property type="component" value="Unassembled WGS sequence"/>
</dbReference>
<protein>
    <submittedName>
        <fullName evidence="1">Uncharacterized protein</fullName>
    </submittedName>
</protein>
<proteinExistence type="predicted"/>
<name>A0ABU5MAS4_RAOPL</name>
<comment type="caution">
    <text evidence="1">The sequence shown here is derived from an EMBL/GenBank/DDBJ whole genome shotgun (WGS) entry which is preliminary data.</text>
</comment>
<dbReference type="EMBL" id="JAXUDK010000030">
    <property type="protein sequence ID" value="MDZ7469305.1"/>
    <property type="molecule type" value="Genomic_DNA"/>
</dbReference>
<accession>A0ABU5MAS4</accession>
<keyword evidence="2" id="KW-1185">Reference proteome</keyword>
<dbReference type="SUPFAM" id="SSF52540">
    <property type="entry name" value="P-loop containing nucleoside triphosphate hydrolases"/>
    <property type="match status" value="1"/>
</dbReference>
<evidence type="ECO:0000313" key="2">
    <source>
        <dbReference type="Proteomes" id="UP001293169"/>
    </source>
</evidence>
<evidence type="ECO:0000313" key="1">
    <source>
        <dbReference type="EMBL" id="MDZ7469305.1"/>
    </source>
</evidence>
<gene>
    <name evidence="1" type="ORF">U5E74_27290</name>
</gene>
<organism evidence="1 2">
    <name type="scientific">Raoultella planticola</name>
    <name type="common">Klebsiella planticola</name>
    <dbReference type="NCBI Taxonomy" id="575"/>
    <lineage>
        <taxon>Bacteria</taxon>
        <taxon>Pseudomonadati</taxon>
        <taxon>Pseudomonadota</taxon>
        <taxon>Gammaproteobacteria</taxon>
        <taxon>Enterobacterales</taxon>
        <taxon>Enterobacteriaceae</taxon>
        <taxon>Klebsiella/Raoultella group</taxon>
        <taxon>Raoultella</taxon>
    </lineage>
</organism>
<dbReference type="RefSeq" id="WP_318330532.1">
    <property type="nucleotide sequence ID" value="NZ_JAWQIZ010000016.1"/>
</dbReference>
<reference evidence="1 2" key="1">
    <citation type="submission" date="2023-12" db="EMBL/GenBank/DDBJ databases">
        <title>N/s.</title>
        <authorList>
            <person name="Dale J."/>
        </authorList>
    </citation>
    <scope>NUCLEOTIDE SEQUENCE [LARGE SCALE GENOMIC DNA]</scope>
    <source>
        <strain evidence="1 2">2023EL-01226</strain>
    </source>
</reference>